<comment type="cofactor">
    <cofactor evidence="1">
        <name>FMN</name>
        <dbReference type="ChEBI" id="CHEBI:58210"/>
    </cofactor>
</comment>
<dbReference type="EMBL" id="JAAXPR010000009">
    <property type="protein sequence ID" value="NKZ20426.1"/>
    <property type="molecule type" value="Genomic_DNA"/>
</dbReference>
<keyword evidence="2" id="KW-0285">Flavoprotein</keyword>
<dbReference type="PANTHER" id="PTHR43567">
    <property type="entry name" value="FLAVOREDOXIN-RELATED-RELATED"/>
    <property type="match status" value="1"/>
</dbReference>
<evidence type="ECO:0000313" key="6">
    <source>
        <dbReference type="Proteomes" id="UP000522720"/>
    </source>
</evidence>
<gene>
    <name evidence="5" type="ORF">HF992_06130</name>
</gene>
<dbReference type="GO" id="GO:0010181">
    <property type="term" value="F:FMN binding"/>
    <property type="evidence" value="ECO:0007669"/>
    <property type="project" value="InterPro"/>
</dbReference>
<evidence type="ECO:0000313" key="5">
    <source>
        <dbReference type="EMBL" id="NKZ20426.1"/>
    </source>
</evidence>
<organism evidence="5 6">
    <name type="scientific">Streptococcus ovuberis</name>
    <dbReference type="NCBI Taxonomy" id="1936207"/>
    <lineage>
        <taxon>Bacteria</taxon>
        <taxon>Bacillati</taxon>
        <taxon>Bacillota</taxon>
        <taxon>Bacilli</taxon>
        <taxon>Lactobacillales</taxon>
        <taxon>Streptococcaceae</taxon>
        <taxon>Streptococcus</taxon>
    </lineage>
</organism>
<feature type="domain" description="Flavin reductase like" evidence="4">
    <location>
        <begin position="12"/>
        <end position="151"/>
    </location>
</feature>
<dbReference type="Pfam" id="PF01613">
    <property type="entry name" value="Flavin_Reduct"/>
    <property type="match status" value="1"/>
</dbReference>
<dbReference type="InterPro" id="IPR002563">
    <property type="entry name" value="Flavin_Rdtase-like_dom"/>
</dbReference>
<keyword evidence="6" id="KW-1185">Reference proteome</keyword>
<name>A0A7X6MZW1_9STRE</name>
<dbReference type="SUPFAM" id="SSF50475">
    <property type="entry name" value="FMN-binding split barrel"/>
    <property type="match status" value="1"/>
</dbReference>
<accession>A0A7X6MZW1</accession>
<dbReference type="InterPro" id="IPR052174">
    <property type="entry name" value="Flavoredoxin"/>
</dbReference>
<dbReference type="PANTHER" id="PTHR43567:SF1">
    <property type="entry name" value="FLAVOREDOXIN"/>
    <property type="match status" value="1"/>
</dbReference>
<evidence type="ECO:0000259" key="4">
    <source>
        <dbReference type="SMART" id="SM00903"/>
    </source>
</evidence>
<reference evidence="5 6" key="1">
    <citation type="submission" date="2020-04" db="EMBL/GenBank/DDBJ databases">
        <title>MicrobeNet Type strains.</title>
        <authorList>
            <person name="Nicholson A.C."/>
        </authorList>
    </citation>
    <scope>NUCLEOTIDE SEQUENCE [LARGE SCALE GENOMIC DNA]</scope>
    <source>
        <strain evidence="5 6">CCUG 69612</strain>
    </source>
</reference>
<dbReference type="RefSeq" id="WP_168549182.1">
    <property type="nucleotide sequence ID" value="NZ_JAAXPR010000009.1"/>
</dbReference>
<protein>
    <submittedName>
        <fullName evidence="5">Flavin reductase family protein</fullName>
    </submittedName>
</protein>
<comment type="similarity">
    <text evidence="3">Belongs to the flavoredoxin family.</text>
</comment>
<dbReference type="Proteomes" id="UP000522720">
    <property type="component" value="Unassembled WGS sequence"/>
</dbReference>
<dbReference type="InterPro" id="IPR012349">
    <property type="entry name" value="Split_barrel_FMN-bd"/>
</dbReference>
<dbReference type="GO" id="GO:0016646">
    <property type="term" value="F:oxidoreductase activity, acting on the CH-NH group of donors, NAD or NADP as acceptor"/>
    <property type="evidence" value="ECO:0007669"/>
    <property type="project" value="UniProtKB-ARBA"/>
</dbReference>
<dbReference type="Gene3D" id="2.30.110.10">
    <property type="entry name" value="Electron Transport, Fmn-binding Protein, Chain A"/>
    <property type="match status" value="1"/>
</dbReference>
<dbReference type="SMART" id="SM00903">
    <property type="entry name" value="Flavin_Reduct"/>
    <property type="match status" value="1"/>
</dbReference>
<dbReference type="AlphaFoldDB" id="A0A7X6MZW1"/>
<comment type="caution">
    <text evidence="5">The sequence shown here is derived from an EMBL/GenBank/DDBJ whole genome shotgun (WGS) entry which is preliminary data.</text>
</comment>
<proteinExistence type="inferred from homology"/>
<evidence type="ECO:0000256" key="1">
    <source>
        <dbReference type="ARBA" id="ARBA00001917"/>
    </source>
</evidence>
<sequence length="200" mass="22270">MKKTFETRKLYFGFPVFFLGYKDEVHGYNLTTSSSVYSLGSMLVMAMRTKGNAITQISKYGHFTVNVPTKELTTASEIAGFNSRQDKFALTGLTYELGETIDAPLVNECPVSIECQVVEMVACGALTNVIARVTRRVVDESLIDEEGAFKSQEFSPISYIGDGAARQYRYYNDEAIQMGSIIKELRRQDEGETSSSTDKV</sequence>
<evidence type="ECO:0000256" key="2">
    <source>
        <dbReference type="ARBA" id="ARBA00022630"/>
    </source>
</evidence>
<evidence type="ECO:0000256" key="3">
    <source>
        <dbReference type="ARBA" id="ARBA00038054"/>
    </source>
</evidence>